<reference evidence="2" key="1">
    <citation type="submission" date="2020-05" db="EMBL/GenBank/DDBJ databases">
        <authorList>
            <person name="Chiriac C."/>
            <person name="Salcher M."/>
            <person name="Ghai R."/>
            <person name="Kavagutti S V."/>
        </authorList>
    </citation>
    <scope>NUCLEOTIDE SEQUENCE</scope>
</reference>
<accession>A0A6J6CVJ6</accession>
<gene>
    <name evidence="2" type="ORF">UFOPK1358_01867</name>
</gene>
<dbReference type="EMBL" id="CAEZSF010000255">
    <property type="protein sequence ID" value="CAB4555156.1"/>
    <property type="molecule type" value="Genomic_DNA"/>
</dbReference>
<evidence type="ECO:0000313" key="2">
    <source>
        <dbReference type="EMBL" id="CAB4555156.1"/>
    </source>
</evidence>
<feature type="domain" description="Endonuclease/exonuclease/phosphatase" evidence="1">
    <location>
        <begin position="12"/>
        <end position="275"/>
    </location>
</feature>
<dbReference type="AlphaFoldDB" id="A0A6J6CVJ6"/>
<dbReference type="GO" id="GO:0003824">
    <property type="term" value="F:catalytic activity"/>
    <property type="evidence" value="ECO:0007669"/>
    <property type="project" value="InterPro"/>
</dbReference>
<evidence type="ECO:0000259" key="1">
    <source>
        <dbReference type="Pfam" id="PF03372"/>
    </source>
</evidence>
<dbReference type="SUPFAM" id="SSF56219">
    <property type="entry name" value="DNase I-like"/>
    <property type="match status" value="1"/>
</dbReference>
<dbReference type="InterPro" id="IPR005135">
    <property type="entry name" value="Endo/exonuclease/phosphatase"/>
</dbReference>
<dbReference type="InterPro" id="IPR036691">
    <property type="entry name" value="Endo/exonu/phosph_ase_sf"/>
</dbReference>
<sequence>MASLSGSGFRVATWNLQGRTSDAAARLGSLLADHGGADLVLLQEASQAGLPGFCEAAGLDWAVHVRDEFYDLLAVRGRASGPRSVAIAGTGEQLRGPTAFPGVPLPEKVQAGWLDIGQQRTTAVTYHAPTGVTHKEKKAEQAVKIATWLNQIEGPAILAGDFNTPAVDPPGISSLETGYHTGNSELHGAPGEDTLVGATPLHELRDALRTYLDAHPDEMEEIRLDRPNGPLAISHRTGRDHQHPVRYDAIWHSPEFSVQAIDYYFDESVAAGTDHALVIAEFALKE</sequence>
<dbReference type="Gene3D" id="3.60.10.10">
    <property type="entry name" value="Endonuclease/exonuclease/phosphatase"/>
    <property type="match status" value="1"/>
</dbReference>
<organism evidence="2">
    <name type="scientific">freshwater metagenome</name>
    <dbReference type="NCBI Taxonomy" id="449393"/>
    <lineage>
        <taxon>unclassified sequences</taxon>
        <taxon>metagenomes</taxon>
        <taxon>ecological metagenomes</taxon>
    </lineage>
</organism>
<proteinExistence type="predicted"/>
<dbReference type="Pfam" id="PF03372">
    <property type="entry name" value="Exo_endo_phos"/>
    <property type="match status" value="1"/>
</dbReference>
<name>A0A6J6CVJ6_9ZZZZ</name>
<protein>
    <submittedName>
        <fullName evidence="2">Unannotated protein</fullName>
    </submittedName>
</protein>